<dbReference type="RefSeq" id="XP_052125644.1">
    <property type="nucleotide sequence ID" value="XM_052269684.1"/>
</dbReference>
<organism evidence="6 7">
    <name type="scientific">Frankliniella occidentalis</name>
    <name type="common">Western flower thrips</name>
    <name type="synonym">Euthrips occidentalis</name>
    <dbReference type="NCBI Taxonomy" id="133901"/>
    <lineage>
        <taxon>Eukaryota</taxon>
        <taxon>Metazoa</taxon>
        <taxon>Ecdysozoa</taxon>
        <taxon>Arthropoda</taxon>
        <taxon>Hexapoda</taxon>
        <taxon>Insecta</taxon>
        <taxon>Pterygota</taxon>
        <taxon>Neoptera</taxon>
        <taxon>Paraneoptera</taxon>
        <taxon>Thysanoptera</taxon>
        <taxon>Terebrantia</taxon>
        <taxon>Thripoidea</taxon>
        <taxon>Thripidae</taxon>
        <taxon>Frankliniella</taxon>
    </lineage>
</organism>
<comment type="subcellular location">
    <subcellularLocation>
        <location evidence="1">Peroxisome</location>
    </subcellularLocation>
</comment>
<dbReference type="GeneID" id="127749842"/>
<evidence type="ECO:0000256" key="4">
    <source>
        <dbReference type="ARBA" id="ARBA00023140"/>
    </source>
</evidence>
<name>A0A9C6WZB1_FRAOC</name>
<evidence type="ECO:0000256" key="3">
    <source>
        <dbReference type="ARBA" id="ARBA00022598"/>
    </source>
</evidence>
<dbReference type="Pfam" id="PF13193">
    <property type="entry name" value="AMP-binding_C"/>
    <property type="match status" value="1"/>
</dbReference>
<comment type="similarity">
    <text evidence="2">Belongs to the ATP-dependent AMP-binding enzyme family.</text>
</comment>
<dbReference type="Gene3D" id="3.30.300.30">
    <property type="match status" value="1"/>
</dbReference>
<dbReference type="KEGG" id="foc:127749842"/>
<accession>A0A9C6WZB1</accession>
<dbReference type="SUPFAM" id="SSF56801">
    <property type="entry name" value="Acetyl-CoA synthetase-like"/>
    <property type="match status" value="1"/>
</dbReference>
<dbReference type="AlphaFoldDB" id="A0A9C6WZB1"/>
<feature type="domain" description="AMP-binding enzyme C-terminal" evidence="5">
    <location>
        <begin position="24"/>
        <end position="100"/>
    </location>
</feature>
<keyword evidence="4" id="KW-0576">Peroxisome</keyword>
<evidence type="ECO:0000313" key="6">
    <source>
        <dbReference type="Proteomes" id="UP000504606"/>
    </source>
</evidence>
<dbReference type="Proteomes" id="UP000504606">
    <property type="component" value="Unplaced"/>
</dbReference>
<sequence length="111" mass="12049">MLTTFHTNTECDTSTHTAAVSPTELESVIRQIPGIADLAVVGIPNERYGEVPVAFVVLQPGSKVQENDIISFVEPKVAPYKRLTGGVKFIEAIPRNAGGKVLRNELKKMMA</sequence>
<dbReference type="OrthoDB" id="10253869at2759"/>
<reference evidence="7" key="1">
    <citation type="submission" date="2025-08" db="UniProtKB">
        <authorList>
            <consortium name="RefSeq"/>
        </authorList>
    </citation>
    <scope>IDENTIFICATION</scope>
    <source>
        <tissue evidence="7">Whole organism</tissue>
    </source>
</reference>
<keyword evidence="6" id="KW-1185">Reference proteome</keyword>
<evidence type="ECO:0000313" key="7">
    <source>
        <dbReference type="RefSeq" id="XP_052125644.1"/>
    </source>
</evidence>
<dbReference type="InterPro" id="IPR025110">
    <property type="entry name" value="AMP-bd_C"/>
</dbReference>
<dbReference type="InterPro" id="IPR045851">
    <property type="entry name" value="AMP-bd_C_sf"/>
</dbReference>
<evidence type="ECO:0000256" key="2">
    <source>
        <dbReference type="ARBA" id="ARBA00006432"/>
    </source>
</evidence>
<dbReference type="PANTHER" id="PTHR24096">
    <property type="entry name" value="LONG-CHAIN-FATTY-ACID--COA LIGASE"/>
    <property type="match status" value="1"/>
</dbReference>
<evidence type="ECO:0000256" key="1">
    <source>
        <dbReference type="ARBA" id="ARBA00004275"/>
    </source>
</evidence>
<dbReference type="GO" id="GO:0005777">
    <property type="term" value="C:peroxisome"/>
    <property type="evidence" value="ECO:0007669"/>
    <property type="project" value="UniProtKB-SubCell"/>
</dbReference>
<protein>
    <submittedName>
        <fullName evidence="7">Uncharacterized protein LOC127749842</fullName>
    </submittedName>
</protein>
<dbReference type="GO" id="GO:0016405">
    <property type="term" value="F:CoA-ligase activity"/>
    <property type="evidence" value="ECO:0007669"/>
    <property type="project" value="TreeGrafter"/>
</dbReference>
<keyword evidence="3" id="KW-0436">Ligase</keyword>
<proteinExistence type="inferred from homology"/>
<gene>
    <name evidence="7" type="primary">LOC127749842</name>
</gene>
<dbReference type="FunFam" id="3.30.300.30:FF:000007">
    <property type="entry name" value="4-coumarate--CoA ligase 2"/>
    <property type="match status" value="1"/>
</dbReference>
<dbReference type="PANTHER" id="PTHR24096:SF149">
    <property type="entry name" value="AMP-BINDING DOMAIN-CONTAINING PROTEIN-RELATED"/>
    <property type="match status" value="1"/>
</dbReference>
<evidence type="ECO:0000259" key="5">
    <source>
        <dbReference type="Pfam" id="PF13193"/>
    </source>
</evidence>